<evidence type="ECO:0000313" key="2">
    <source>
        <dbReference type="EMBL" id="KAA5546263.1"/>
    </source>
</evidence>
<keyword evidence="3" id="KW-1185">Reference proteome</keyword>
<dbReference type="EMBL" id="VWOX01000002">
    <property type="protein sequence ID" value="KAA5546263.1"/>
    <property type="molecule type" value="Genomic_DNA"/>
</dbReference>
<reference evidence="2 3" key="1">
    <citation type="submission" date="2019-08" db="EMBL/GenBank/DDBJ databases">
        <authorList>
            <person name="Dhanesh K."/>
            <person name="Kumar G."/>
            <person name="Sasikala C."/>
            <person name="Venkata Ramana C."/>
        </authorList>
    </citation>
    <scope>NUCLEOTIDE SEQUENCE [LARGE SCALE GENOMIC DNA]</scope>
    <source>
        <strain evidence="2 3">JC645</strain>
    </source>
</reference>
<organism evidence="2 3">
    <name type="scientific">Roseiconus nitratireducens</name>
    <dbReference type="NCBI Taxonomy" id="2605748"/>
    <lineage>
        <taxon>Bacteria</taxon>
        <taxon>Pseudomonadati</taxon>
        <taxon>Planctomycetota</taxon>
        <taxon>Planctomycetia</taxon>
        <taxon>Pirellulales</taxon>
        <taxon>Pirellulaceae</taxon>
        <taxon>Roseiconus</taxon>
    </lineage>
</organism>
<dbReference type="AlphaFoldDB" id="A0A5M6DFS7"/>
<sequence length="404" mass="45556">MKILFMQKRLLLPANTGGKIRTLNVVRHLARWHDVTYVSNVLEEEQPYLNSMRGLGLRLESIPWREASRKSLRFAMLATRNLASRYPLNVDKDYDPRLRRRAEELLKSEPFDLLVCDFVQMARNAIDLPIPSVLFQHNVEAEVFLRQAQRRRGPMRWYLGHQAAKMRRFERDAGAAFSRVIAVSERDRQLFESDYGWKHVSVIDTAVDTEYFLPTPETHSKPNHVVFVGSMDWAPNVEGVQHFARKIWPLVRARIPEASFTIVGRNPPPSIRRLQGRLGVSVTGSVNDTRPYLTRASVGVVPIYAGGGTRLKIFEMIAMGRAVVSTSLGAEGLGLRDGEQILLCDNDEAFAKGVIDLLQDDQRRQTLAEHALQVIGARHTAEKVAGQFNAICEDVIGSAGSGHR</sequence>
<feature type="domain" description="Glycosyltransferase subfamily 4-like N-terminal" evidence="1">
    <location>
        <begin position="19"/>
        <end position="210"/>
    </location>
</feature>
<dbReference type="PANTHER" id="PTHR12526">
    <property type="entry name" value="GLYCOSYLTRANSFERASE"/>
    <property type="match status" value="1"/>
</dbReference>
<dbReference type="RefSeq" id="WP_150075270.1">
    <property type="nucleotide sequence ID" value="NZ_VWOX01000002.1"/>
</dbReference>
<gene>
    <name evidence="2" type="ORF">FYK55_05090</name>
</gene>
<dbReference type="Pfam" id="PF13439">
    <property type="entry name" value="Glyco_transf_4"/>
    <property type="match status" value="1"/>
</dbReference>
<evidence type="ECO:0000259" key="1">
    <source>
        <dbReference type="Pfam" id="PF13439"/>
    </source>
</evidence>
<dbReference type="PANTHER" id="PTHR12526:SF600">
    <property type="entry name" value="GLYCOSYL TRANSFERASE GROUP 1"/>
    <property type="match status" value="1"/>
</dbReference>
<dbReference type="SUPFAM" id="SSF53756">
    <property type="entry name" value="UDP-Glycosyltransferase/glycogen phosphorylase"/>
    <property type="match status" value="1"/>
</dbReference>
<dbReference type="Gene3D" id="3.40.50.2000">
    <property type="entry name" value="Glycogen Phosphorylase B"/>
    <property type="match status" value="2"/>
</dbReference>
<proteinExistence type="predicted"/>
<accession>A0A5M6DFS7</accession>
<dbReference type="GO" id="GO:0016757">
    <property type="term" value="F:glycosyltransferase activity"/>
    <property type="evidence" value="ECO:0007669"/>
    <property type="project" value="TreeGrafter"/>
</dbReference>
<protein>
    <submittedName>
        <fullName evidence="2">Glycosyltransferase</fullName>
    </submittedName>
</protein>
<evidence type="ECO:0000313" key="3">
    <source>
        <dbReference type="Proteomes" id="UP000324479"/>
    </source>
</evidence>
<dbReference type="Proteomes" id="UP000324479">
    <property type="component" value="Unassembled WGS sequence"/>
</dbReference>
<comment type="caution">
    <text evidence="2">The sequence shown here is derived from an EMBL/GenBank/DDBJ whole genome shotgun (WGS) entry which is preliminary data.</text>
</comment>
<dbReference type="InterPro" id="IPR028098">
    <property type="entry name" value="Glyco_trans_4-like_N"/>
</dbReference>
<dbReference type="CDD" id="cd03801">
    <property type="entry name" value="GT4_PimA-like"/>
    <property type="match status" value="1"/>
</dbReference>
<keyword evidence="2" id="KW-0808">Transferase</keyword>
<dbReference type="Pfam" id="PF13692">
    <property type="entry name" value="Glyco_trans_1_4"/>
    <property type="match status" value="1"/>
</dbReference>
<name>A0A5M6DFS7_9BACT</name>